<dbReference type="STRING" id="1123062.SAMN02745775_103178"/>
<dbReference type="Gene3D" id="3.40.50.1110">
    <property type="entry name" value="SGNH hydrolase"/>
    <property type="match status" value="1"/>
</dbReference>
<dbReference type="EMBL" id="FOSQ01000003">
    <property type="protein sequence ID" value="SFK51948.1"/>
    <property type="molecule type" value="Genomic_DNA"/>
</dbReference>
<proteinExistence type="predicted"/>
<name>A0A1I4A6G8_9PROT</name>
<protein>
    <recommendedName>
        <fullName evidence="4">SGNH/GDSL hydrolase family protein</fullName>
    </recommendedName>
</protein>
<sequence length="278" mass="29846">MIGFRKGLRGLVVGGLAVLAALPALAQQAPARPAVTRVEAPASAIFIGNSFFYYNNGITNHLTGFIRGGEPMGPFRSTLVGIGGSNMQWHDVASYFRPDAVASYGFDARNNIVFRPPGKLFDLAIMMDCSLCPVHPQLSPVFEDYARRHSATVRGQGAEPVFFMSWAYKDKPEMMAGLAAAYTAVGNANNALVIPAGLAFERSIAQRPALDLYVSDLRHPSLAGTYLAAATTYAAVFGRNPEGNRYTAGLDADTAAHLQRVAWETVRAYLGTQRASAN</sequence>
<keyword evidence="1" id="KW-0732">Signal</keyword>
<evidence type="ECO:0000256" key="1">
    <source>
        <dbReference type="SAM" id="SignalP"/>
    </source>
</evidence>
<feature type="chain" id="PRO_5011727768" description="SGNH/GDSL hydrolase family protein" evidence="1">
    <location>
        <begin position="27"/>
        <end position="278"/>
    </location>
</feature>
<evidence type="ECO:0000313" key="3">
    <source>
        <dbReference type="Proteomes" id="UP000199473"/>
    </source>
</evidence>
<gene>
    <name evidence="2" type="ORF">SAMN02745775_103178</name>
</gene>
<keyword evidence="3" id="KW-1185">Reference proteome</keyword>
<feature type="signal peptide" evidence="1">
    <location>
        <begin position="1"/>
        <end position="26"/>
    </location>
</feature>
<reference evidence="2 3" key="1">
    <citation type="submission" date="2016-10" db="EMBL/GenBank/DDBJ databases">
        <authorList>
            <person name="de Groot N.N."/>
        </authorList>
    </citation>
    <scope>NUCLEOTIDE SEQUENCE [LARGE SCALE GENOMIC DNA]</scope>
    <source>
        <strain evidence="2 3">DSM 19981</strain>
    </source>
</reference>
<evidence type="ECO:0008006" key="4">
    <source>
        <dbReference type="Google" id="ProtNLM"/>
    </source>
</evidence>
<accession>A0A1I4A6G8</accession>
<dbReference type="RefSeq" id="WP_092959350.1">
    <property type="nucleotide sequence ID" value="NZ_FOSQ01000003.1"/>
</dbReference>
<dbReference type="GO" id="GO:0016788">
    <property type="term" value="F:hydrolase activity, acting on ester bonds"/>
    <property type="evidence" value="ECO:0007669"/>
    <property type="project" value="UniProtKB-ARBA"/>
</dbReference>
<evidence type="ECO:0000313" key="2">
    <source>
        <dbReference type="EMBL" id="SFK51948.1"/>
    </source>
</evidence>
<dbReference type="AlphaFoldDB" id="A0A1I4A6G8"/>
<organism evidence="2 3">
    <name type="scientific">Falsiroseomonas stagni DSM 19981</name>
    <dbReference type="NCBI Taxonomy" id="1123062"/>
    <lineage>
        <taxon>Bacteria</taxon>
        <taxon>Pseudomonadati</taxon>
        <taxon>Pseudomonadota</taxon>
        <taxon>Alphaproteobacteria</taxon>
        <taxon>Acetobacterales</taxon>
        <taxon>Roseomonadaceae</taxon>
        <taxon>Falsiroseomonas</taxon>
    </lineage>
</organism>
<dbReference type="Proteomes" id="UP000199473">
    <property type="component" value="Unassembled WGS sequence"/>
</dbReference>
<dbReference type="InterPro" id="IPR036514">
    <property type="entry name" value="SGNH_hydro_sf"/>
</dbReference>